<dbReference type="GO" id="GO:0005829">
    <property type="term" value="C:cytosol"/>
    <property type="evidence" value="ECO:0007669"/>
    <property type="project" value="TreeGrafter"/>
</dbReference>
<feature type="binding site" evidence="9">
    <location>
        <position position="344"/>
    </location>
    <ligand>
        <name>FAD</name>
        <dbReference type="ChEBI" id="CHEBI:57692"/>
    </ligand>
</feature>
<dbReference type="InterPro" id="IPR017927">
    <property type="entry name" value="FAD-bd_FR_type"/>
</dbReference>
<evidence type="ECO:0000256" key="10">
    <source>
        <dbReference type="SAM" id="MobiDB-lite"/>
    </source>
</evidence>
<dbReference type="EC" id="1.18.1.-" evidence="9"/>
<dbReference type="AlphaFoldDB" id="A0AAW0BS09"/>
<keyword evidence="6 9" id="KW-0274">FAD</keyword>
<feature type="binding site" evidence="9">
    <location>
        <begin position="101"/>
        <end position="110"/>
    </location>
    <ligand>
        <name>FMN</name>
        <dbReference type="ChEBI" id="CHEBI:58210"/>
    </ligand>
</feature>
<evidence type="ECO:0000256" key="4">
    <source>
        <dbReference type="ARBA" id="ARBA00022630"/>
    </source>
</evidence>
<dbReference type="PANTHER" id="PTHR19384:SF10">
    <property type="entry name" value="NADPH-DEPENDENT DIFLAVIN OXIDOREDUCTASE 1"/>
    <property type="match status" value="1"/>
</dbReference>
<comment type="cofactor">
    <cofactor evidence="2 9">
        <name>FAD</name>
        <dbReference type="ChEBI" id="CHEBI:57692"/>
    </cofactor>
</comment>
<dbReference type="Pfam" id="PF00328">
    <property type="entry name" value="His_Phos_2"/>
    <property type="match status" value="1"/>
</dbReference>
<feature type="domain" description="Flavodoxin-like" evidence="11">
    <location>
        <begin position="10"/>
        <end position="154"/>
    </location>
</feature>
<feature type="binding site" evidence="9">
    <location>
        <position position="449"/>
    </location>
    <ligand>
        <name>NADP(+)</name>
        <dbReference type="ChEBI" id="CHEBI:58349"/>
    </ligand>
</feature>
<dbReference type="Gene3D" id="3.40.50.360">
    <property type="match status" value="1"/>
</dbReference>
<sequence>MSIDDASRNILILYATETGTSQDAADKIARACRRAHIQSRVFSVDAYTTEDLISESIVIFVVSTTGSGIEPRSMTPMWTMLLRSDLPEDLFEDLRFAIFGLGDTSYERFCWPAKRLFRRLKGLSAEEICGLGEGDEQHPMGIDGALEPWIDTLLEALLRELPLPPELQLTPHGQLPPSRVVLAESQQATKALDPLDIDESYHTATVKCNNRITSQDWFQDVRHLEFEFEDNIVYEPGDVAIIHPRTNPDQVEEFLSSLGWGNVADTVFEVHHTQKDQSLPDHLPSELTLRDIFIRHLDFNAVPKRGFFEYLRFFTEDALEKERLDEFLSPEGVDDLYEYCFRVRRTIREVLSEFRGVKIPQDYIFDIFPPLRPRQFSIASSVKVHPRQVHLCVAMVKYKTKLKVSRRGVCSMYLSALLPGDKLRIGLERGFIKLPRNTSTPIICIGPGTGVAPMRAVLQHRIHDKAYGNTLYFGCRSANKDQHYKDEWEAYAAKQFIAYRVACSRDGLEGVKRTYVQDLMEKDTERLWELVEHEEAWIIISGSSNKMPTAVKQALRLTVERHAYDTRELSNVERQETSTTSNDEETTERNSTMGDYGTSGNVRRHPQRRNVLSPSSHDHDDPYASQRKFLFISRRSRILKSCKMLLTTAGICAALTYWAFLTSKATVQLRESEVVLPLEKLWAQYSPFFPVKEYVPPPPLQRHGARYPTTGAALNIVSAVSKLQSVEGTWLHRGRSNRLKRDKLAFQRYSQLVAQNNLPFVRASHSERVIKSATNWTAGFSDASYQVFNPVLSVIISEATDAWIAIFAPSITKRLNEGAPGANLTDAEIYSLMSLCAFDTAAHSSEGDYGKVELSPFCGLFSKEEFEDFEYVGDLDKFYNTGYGNPLGPVQGVGYVNELLARLTSTPVNDSTQTNHTLDDSPATFPLNRTIYADFSHDNQMIPIYAVLGLFPQKTALDPTKPDPSRTWRASELVPFAGRMVVEKLECAKQEFVRIFVNDALQPLEFCRSDDQTSPQGLCTLEAFIESQEYARSGGNGDFEKCFE</sequence>
<keyword evidence="9" id="KW-0496">Mitochondrion</keyword>
<dbReference type="Proteomes" id="UP001383192">
    <property type="component" value="Unassembled WGS sequence"/>
</dbReference>
<dbReference type="Pfam" id="PF00667">
    <property type="entry name" value="FAD_binding_1"/>
    <property type="match status" value="1"/>
</dbReference>
<dbReference type="CDD" id="cd07061">
    <property type="entry name" value="HP_HAP_like"/>
    <property type="match status" value="1"/>
</dbReference>
<dbReference type="Pfam" id="PF00258">
    <property type="entry name" value="Flavodoxin_1"/>
    <property type="match status" value="1"/>
</dbReference>
<feature type="binding site" evidence="9">
    <location>
        <position position="136"/>
    </location>
    <ligand>
        <name>FMN</name>
        <dbReference type="ChEBI" id="CHEBI:58210"/>
    </ligand>
</feature>
<dbReference type="InterPro" id="IPR000560">
    <property type="entry name" value="His_Pase_clade-2"/>
</dbReference>
<keyword evidence="8 9" id="KW-0560">Oxidoreductase</keyword>
<dbReference type="PANTHER" id="PTHR19384">
    <property type="entry name" value="NITRIC OXIDE SYNTHASE-RELATED"/>
    <property type="match status" value="1"/>
</dbReference>
<name>A0AAW0BS09_9AGAR</name>
<dbReference type="SUPFAM" id="SSF52218">
    <property type="entry name" value="Flavoproteins"/>
    <property type="match status" value="1"/>
</dbReference>
<protein>
    <recommendedName>
        <fullName evidence="9">NADPH-dependent diflavin oxidoreductase 1</fullName>
        <ecNumber evidence="9">1.18.1.-</ecNumber>
    </recommendedName>
    <alternativeName>
        <fullName evidence="9">NADPH-dependent FMN and FAD-containing oxidoreductase</fullName>
    </alternativeName>
</protein>
<comment type="subcellular location">
    <subcellularLocation>
        <location evidence="9">Cytoplasm</location>
    </subcellularLocation>
    <subcellularLocation>
        <location evidence="9">Mitochondrion</location>
    </subcellularLocation>
    <text evidence="9">Relocalizes to mitochondria after H(2)O(2) exposure.</text>
</comment>
<dbReference type="InterPro" id="IPR039261">
    <property type="entry name" value="FNR_nucleotide-bd"/>
</dbReference>
<keyword evidence="7 9" id="KW-0521">NADP</keyword>
<dbReference type="GO" id="GO:0050661">
    <property type="term" value="F:NADP binding"/>
    <property type="evidence" value="ECO:0007669"/>
    <property type="project" value="UniProtKB-UniRule"/>
</dbReference>
<dbReference type="HAMAP" id="MF_03178">
    <property type="entry name" value="NDOR1"/>
    <property type="match status" value="1"/>
</dbReference>
<feature type="binding site" evidence="9">
    <location>
        <begin position="408"/>
        <end position="411"/>
    </location>
    <ligand>
        <name>FAD</name>
        <dbReference type="ChEBI" id="CHEBI:57692"/>
    </ligand>
</feature>
<dbReference type="EMBL" id="JAYKXP010000082">
    <property type="protein sequence ID" value="KAK7029516.1"/>
    <property type="molecule type" value="Genomic_DNA"/>
</dbReference>
<dbReference type="Gene3D" id="3.40.50.1240">
    <property type="entry name" value="Phosphoglycerate mutase-like"/>
    <property type="match status" value="1"/>
</dbReference>
<dbReference type="SUPFAM" id="SSF53254">
    <property type="entry name" value="Phosphoglycerate mutase-like"/>
    <property type="match status" value="1"/>
</dbReference>
<dbReference type="InterPro" id="IPR029039">
    <property type="entry name" value="Flavoprotein-like_sf"/>
</dbReference>
<dbReference type="Gene3D" id="1.20.990.10">
    <property type="entry name" value="NADPH-cytochrome p450 Reductase, Chain A, domain 3"/>
    <property type="match status" value="1"/>
</dbReference>
<comment type="similarity">
    <text evidence="9">In the N-terminal section; belongs to the flavodoxin family.</text>
</comment>
<evidence type="ECO:0000256" key="2">
    <source>
        <dbReference type="ARBA" id="ARBA00001974"/>
    </source>
</evidence>
<comment type="function">
    <text evidence="9">NADPH-dependent reductase which is a central component of the cytosolic iron-sulfur (Fe-S) protein assembly (CIA) machinery. Transfers electrons from NADPH via its FAD and FMN prosthetic groups to the [2Fe-2S] cluster of DRE2, another key component of the CIA machinery. In turn, this reduced cluster provides electrons for assembly of cytosolic iron-sulfur cluster proteins. Positively controls H(2)O(2)-induced cell death.</text>
</comment>
<evidence type="ECO:0000256" key="9">
    <source>
        <dbReference type="HAMAP-Rule" id="MF_03178"/>
    </source>
</evidence>
<comment type="similarity">
    <text evidence="9">In the C-terminal section; belongs to the flavoprotein pyridine nucleotide cytochrome reductase family.</text>
</comment>
<feature type="binding site" evidence="9">
    <location>
        <begin position="504"/>
        <end position="505"/>
    </location>
    <ligand>
        <name>NADP(+)</name>
        <dbReference type="ChEBI" id="CHEBI:58349"/>
    </ligand>
</feature>
<dbReference type="PRINTS" id="PR00369">
    <property type="entry name" value="FLAVODOXIN"/>
</dbReference>
<dbReference type="InterPro" id="IPR001709">
    <property type="entry name" value="Flavoprot_Pyr_Nucl_cyt_Rdtase"/>
</dbReference>
<dbReference type="InterPro" id="IPR023173">
    <property type="entry name" value="NADPH_Cyt_P450_Rdtase_alpha"/>
</dbReference>
<dbReference type="InterPro" id="IPR029033">
    <property type="entry name" value="His_PPase_superfam"/>
</dbReference>
<dbReference type="InterPro" id="IPR017938">
    <property type="entry name" value="Riboflavin_synthase-like_b-brl"/>
</dbReference>
<evidence type="ECO:0000259" key="11">
    <source>
        <dbReference type="PROSITE" id="PS50902"/>
    </source>
</evidence>
<evidence type="ECO:0000313" key="14">
    <source>
        <dbReference type="Proteomes" id="UP001383192"/>
    </source>
</evidence>
<keyword evidence="4 9" id="KW-0285">Flavoprotein</keyword>
<feature type="domain" description="FAD-binding FR-type" evidence="12">
    <location>
        <begin position="199"/>
        <end position="435"/>
    </location>
</feature>
<keyword evidence="14" id="KW-1185">Reference proteome</keyword>
<dbReference type="PRINTS" id="PR00371">
    <property type="entry name" value="FPNCR"/>
</dbReference>
<organism evidence="13 14">
    <name type="scientific">Paramarasmius palmivorus</name>
    <dbReference type="NCBI Taxonomy" id="297713"/>
    <lineage>
        <taxon>Eukaryota</taxon>
        <taxon>Fungi</taxon>
        <taxon>Dikarya</taxon>
        <taxon>Basidiomycota</taxon>
        <taxon>Agaricomycotina</taxon>
        <taxon>Agaricomycetes</taxon>
        <taxon>Agaricomycetidae</taxon>
        <taxon>Agaricales</taxon>
        <taxon>Marasmiineae</taxon>
        <taxon>Marasmiaceae</taxon>
        <taxon>Paramarasmius</taxon>
    </lineage>
</organism>
<dbReference type="GO" id="GO:0016226">
    <property type="term" value="P:iron-sulfur cluster assembly"/>
    <property type="evidence" value="ECO:0007669"/>
    <property type="project" value="UniProtKB-UniRule"/>
</dbReference>
<dbReference type="InterPro" id="IPR008254">
    <property type="entry name" value="Flavodoxin/NO_synth"/>
</dbReference>
<comment type="caution">
    <text evidence="13">The sequence shown here is derived from an EMBL/GenBank/DDBJ whole genome shotgun (WGS) entry which is preliminary data.</text>
</comment>
<dbReference type="InterPro" id="IPR001094">
    <property type="entry name" value="Flavdoxin-like"/>
</dbReference>
<evidence type="ECO:0000256" key="1">
    <source>
        <dbReference type="ARBA" id="ARBA00001917"/>
    </source>
</evidence>
<gene>
    <name evidence="9 13" type="primary">TAH18</name>
    <name evidence="13" type="ORF">VNI00_014549</name>
</gene>
<feature type="region of interest" description="Disordered" evidence="10">
    <location>
        <begin position="566"/>
        <end position="620"/>
    </location>
</feature>
<evidence type="ECO:0000313" key="13">
    <source>
        <dbReference type="EMBL" id="KAK7029516.1"/>
    </source>
</evidence>
<dbReference type="InterPro" id="IPR003097">
    <property type="entry name" value="CysJ-like_FAD-binding"/>
</dbReference>
<comment type="caution">
    <text evidence="9">Lacks conserved residue(s) required for the propagation of feature annotation.</text>
</comment>
<feature type="compositionally biased region" description="Basic and acidic residues" evidence="10">
    <location>
        <begin position="566"/>
        <end position="576"/>
    </location>
</feature>
<evidence type="ECO:0000256" key="8">
    <source>
        <dbReference type="ARBA" id="ARBA00023002"/>
    </source>
</evidence>
<reference evidence="13 14" key="1">
    <citation type="submission" date="2024-01" db="EMBL/GenBank/DDBJ databases">
        <title>A draft genome for a cacao thread blight-causing isolate of Paramarasmius palmivorus.</title>
        <authorList>
            <person name="Baruah I.K."/>
            <person name="Bukari Y."/>
            <person name="Amoako-Attah I."/>
            <person name="Meinhardt L.W."/>
            <person name="Bailey B.A."/>
            <person name="Cohen S.P."/>
        </authorList>
    </citation>
    <scope>NUCLEOTIDE SEQUENCE [LARGE SCALE GENOMIC DNA]</scope>
    <source>
        <strain evidence="13 14">GH-12</strain>
    </source>
</reference>
<evidence type="ECO:0000256" key="3">
    <source>
        <dbReference type="ARBA" id="ARBA00022490"/>
    </source>
</evidence>
<comment type="catalytic activity">
    <reaction evidence="9">
        <text>2 oxidized [2Fe-2S]-[protein] + NADPH = 2 reduced [2Fe-2S]-[protein] + NADP(+) + H(+)</text>
        <dbReference type="Rhea" id="RHEA:67716"/>
        <dbReference type="Rhea" id="RHEA-COMP:17327"/>
        <dbReference type="Rhea" id="RHEA-COMP:17328"/>
        <dbReference type="ChEBI" id="CHEBI:15378"/>
        <dbReference type="ChEBI" id="CHEBI:33737"/>
        <dbReference type="ChEBI" id="CHEBI:33738"/>
        <dbReference type="ChEBI" id="CHEBI:57783"/>
        <dbReference type="ChEBI" id="CHEBI:58349"/>
    </reaction>
</comment>
<dbReference type="InterPro" id="IPR028879">
    <property type="entry name" value="NDOR1"/>
</dbReference>
<comment type="similarity">
    <text evidence="9">Belongs to the NADPH-dependent diflavin oxidoreductase NDOR1 family.</text>
</comment>
<evidence type="ECO:0000259" key="12">
    <source>
        <dbReference type="PROSITE" id="PS51384"/>
    </source>
</evidence>
<dbReference type="GO" id="GO:0016651">
    <property type="term" value="F:oxidoreductase activity, acting on NAD(P)H"/>
    <property type="evidence" value="ECO:0007669"/>
    <property type="project" value="UniProtKB-UniRule"/>
</dbReference>
<feature type="binding site" evidence="9">
    <location>
        <position position="682"/>
    </location>
    <ligand>
        <name>FAD</name>
        <dbReference type="ChEBI" id="CHEBI:57692"/>
    </ligand>
</feature>
<proteinExistence type="inferred from homology"/>
<feature type="binding site" evidence="9">
    <location>
        <begin position="63"/>
        <end position="66"/>
    </location>
    <ligand>
        <name>FMN</name>
        <dbReference type="ChEBI" id="CHEBI:58210"/>
    </ligand>
</feature>
<feature type="binding site" evidence="9">
    <location>
        <begin position="374"/>
        <end position="377"/>
    </location>
    <ligand>
        <name>FAD</name>
        <dbReference type="ChEBI" id="CHEBI:57692"/>
    </ligand>
</feature>
<dbReference type="Gene3D" id="2.40.30.10">
    <property type="entry name" value="Translation factors"/>
    <property type="match status" value="1"/>
</dbReference>
<comment type="cofactor">
    <cofactor evidence="1 9">
        <name>FMN</name>
        <dbReference type="ChEBI" id="CHEBI:58210"/>
    </cofactor>
</comment>
<dbReference type="PROSITE" id="PS50902">
    <property type="entry name" value="FLAVODOXIN_LIKE"/>
    <property type="match status" value="1"/>
</dbReference>
<evidence type="ECO:0000256" key="5">
    <source>
        <dbReference type="ARBA" id="ARBA00022643"/>
    </source>
</evidence>
<dbReference type="GO" id="GO:0160246">
    <property type="term" value="F:NADPH-iron-sulfur [2Fe-2S] protein oxidoreductase activity"/>
    <property type="evidence" value="ECO:0007669"/>
    <property type="project" value="InterPro"/>
</dbReference>
<dbReference type="GO" id="GO:0010181">
    <property type="term" value="F:FMN binding"/>
    <property type="evidence" value="ECO:0007669"/>
    <property type="project" value="UniProtKB-UniRule"/>
</dbReference>
<evidence type="ECO:0000256" key="7">
    <source>
        <dbReference type="ARBA" id="ARBA00022857"/>
    </source>
</evidence>
<dbReference type="GO" id="GO:0005739">
    <property type="term" value="C:mitochondrion"/>
    <property type="evidence" value="ECO:0007669"/>
    <property type="project" value="UniProtKB-SubCell"/>
</dbReference>
<keyword evidence="5 9" id="KW-0288">FMN</keyword>
<keyword evidence="3 9" id="KW-0963">Cytoplasm</keyword>
<evidence type="ECO:0000256" key="6">
    <source>
        <dbReference type="ARBA" id="ARBA00022827"/>
    </source>
</evidence>
<dbReference type="SUPFAM" id="SSF52343">
    <property type="entry name" value="Ferredoxin reductase-like, C-terminal NADP-linked domain"/>
    <property type="match status" value="1"/>
</dbReference>
<dbReference type="SUPFAM" id="SSF63380">
    <property type="entry name" value="Riboflavin synthase domain-like"/>
    <property type="match status" value="1"/>
</dbReference>
<dbReference type="Pfam" id="PF00175">
    <property type="entry name" value="NAD_binding_1"/>
    <property type="match status" value="1"/>
</dbReference>
<dbReference type="GO" id="GO:0050660">
    <property type="term" value="F:flavin adenine dinucleotide binding"/>
    <property type="evidence" value="ECO:0007669"/>
    <property type="project" value="UniProtKB-UniRule"/>
</dbReference>
<dbReference type="Gene3D" id="3.40.50.80">
    <property type="entry name" value="Nucleotide-binding domain of ferredoxin-NADP reductase (FNR) module"/>
    <property type="match status" value="1"/>
</dbReference>
<feature type="binding site" evidence="9">
    <location>
        <begin position="513"/>
        <end position="517"/>
    </location>
    <ligand>
        <name>NADP(+)</name>
        <dbReference type="ChEBI" id="CHEBI:58349"/>
    </ligand>
</feature>
<accession>A0AAW0BS09</accession>
<comment type="subunit">
    <text evidence="9">Interacts with DRE2; as part of the cytosolic iron-sulfur (Fe-S) protein assembly (CIA) machinery.</text>
</comment>
<dbReference type="PROSITE" id="PS51384">
    <property type="entry name" value="FAD_FR"/>
    <property type="match status" value="1"/>
</dbReference>
<feature type="binding site" evidence="9">
    <location>
        <begin position="16"/>
        <end position="21"/>
    </location>
    <ligand>
        <name>FMN</name>
        <dbReference type="ChEBI" id="CHEBI:58210"/>
    </ligand>
</feature>
<dbReference type="InterPro" id="IPR001433">
    <property type="entry name" value="OxRdtase_FAD/NAD-bd"/>
</dbReference>